<feature type="domain" description="LicD/FKTN/FKRP nucleotidyltransferase" evidence="2">
    <location>
        <begin position="32"/>
        <end position="143"/>
    </location>
</feature>
<evidence type="ECO:0000256" key="1">
    <source>
        <dbReference type="SAM" id="Phobius"/>
    </source>
</evidence>
<sequence length="259" mass="30523">MEDLRNYNPEGSDLRRAQLRMLEIAKEFDQICKKNNITYWLMSGTLLGARRHGGFIPWDDDFDVGVKREDYNALLVCLERELTGNLKLQTRKTDSNYPLFFSKIRDLKSIVYENQASARKYKYNGLFIDIFPFESICLGKKWKLALDVRYCKLKYESRPGFIWKLISNFMFSVVSLIIPVLRLFGQFTNDKFSHGYGIGFYAPHKFSTCLPVSKIKFEDYEFNAPHNVDQYLIDEYGDFMTIPPKDKREFHATKIEFLE</sequence>
<dbReference type="InterPro" id="IPR007074">
    <property type="entry name" value="LicD/FKTN/FKRP_NTP_transf"/>
</dbReference>
<evidence type="ECO:0000313" key="3">
    <source>
        <dbReference type="EMBL" id="OXG08336.1"/>
    </source>
</evidence>
<comment type="caution">
    <text evidence="3">The sequence shown here is derived from an EMBL/GenBank/DDBJ whole genome shotgun (WGS) entry which is preliminary data.</text>
</comment>
<accession>A0A227PGT6</accession>
<gene>
    <name evidence="3" type="ORF">B0A64_06130</name>
</gene>
<keyword evidence="1" id="KW-0472">Membrane</keyword>
<evidence type="ECO:0000259" key="2">
    <source>
        <dbReference type="Pfam" id="PF04991"/>
    </source>
</evidence>
<dbReference type="AlphaFoldDB" id="A0A227PGT6"/>
<dbReference type="RefSeq" id="WP_089478643.1">
    <property type="nucleotide sequence ID" value="NZ_MUGS01000006.1"/>
</dbReference>
<dbReference type="GO" id="GO:0009100">
    <property type="term" value="P:glycoprotein metabolic process"/>
    <property type="evidence" value="ECO:0007669"/>
    <property type="project" value="UniProtKB-ARBA"/>
</dbReference>
<proteinExistence type="predicted"/>
<dbReference type="PANTHER" id="PTHR43404">
    <property type="entry name" value="LIPOPOLYSACCHARIDE CHOLINEPHOSPHOTRANSFERASE LICD"/>
    <property type="match status" value="1"/>
</dbReference>
<reference evidence="3 4" key="1">
    <citation type="submission" date="2016-11" db="EMBL/GenBank/DDBJ databases">
        <title>Whole genomes of Flavobacteriaceae.</title>
        <authorList>
            <person name="Stine C."/>
            <person name="Li C."/>
            <person name="Tadesse D."/>
        </authorList>
    </citation>
    <scope>NUCLEOTIDE SEQUENCE [LARGE SCALE GENOMIC DNA]</scope>
    <source>
        <strain evidence="3 4">DSM 24704</strain>
    </source>
</reference>
<feature type="transmembrane region" description="Helical" evidence="1">
    <location>
        <begin position="161"/>
        <end position="184"/>
    </location>
</feature>
<name>A0A227PGT6_9FLAO</name>
<dbReference type="InterPro" id="IPR052942">
    <property type="entry name" value="LPS_cholinephosphotransferase"/>
</dbReference>
<organism evidence="3 4">
    <name type="scientific">Flavobacterium araucananum</name>
    <dbReference type="NCBI Taxonomy" id="946678"/>
    <lineage>
        <taxon>Bacteria</taxon>
        <taxon>Pseudomonadati</taxon>
        <taxon>Bacteroidota</taxon>
        <taxon>Flavobacteriia</taxon>
        <taxon>Flavobacteriales</taxon>
        <taxon>Flavobacteriaceae</taxon>
        <taxon>Flavobacterium</taxon>
    </lineage>
</organism>
<dbReference type="PANTHER" id="PTHR43404:SF1">
    <property type="entry name" value="MNN4P"/>
    <property type="match status" value="1"/>
</dbReference>
<keyword evidence="1" id="KW-0812">Transmembrane</keyword>
<keyword evidence="4" id="KW-1185">Reference proteome</keyword>
<dbReference type="EMBL" id="MUGS01000006">
    <property type="protein sequence ID" value="OXG08336.1"/>
    <property type="molecule type" value="Genomic_DNA"/>
</dbReference>
<protein>
    <recommendedName>
        <fullName evidence="2">LicD/FKTN/FKRP nucleotidyltransferase domain-containing protein</fullName>
    </recommendedName>
</protein>
<dbReference type="OrthoDB" id="9786100at2"/>
<evidence type="ECO:0000313" key="4">
    <source>
        <dbReference type="Proteomes" id="UP000214684"/>
    </source>
</evidence>
<keyword evidence="1" id="KW-1133">Transmembrane helix</keyword>
<dbReference type="Pfam" id="PF04991">
    <property type="entry name" value="LicD"/>
    <property type="match status" value="1"/>
</dbReference>
<dbReference type="Proteomes" id="UP000214684">
    <property type="component" value="Unassembled WGS sequence"/>
</dbReference>